<dbReference type="KEGG" id="bfs:BF9343_1304"/>
<dbReference type="GeneID" id="60369048"/>
<sequence length="434" mass="50592">MTSTSFFIIKAISFIVFVYNLASSDWSNLSRVLLFIISFFVFLLVTNVYQRKVKIVTLGYLVYFFLAFLAQNVGPYAIIYNSHIQNLIQRFPNICVPNDHYTLYFLIFIFVSTVIYIYLLCIDKISIEQKVWVYMPTRQEARKIMMAFFIILLPIWILGNRSYATILVPFTSYFIISIWKYPFTRKIVVFIIGFIASVLILISQLFSRFIFVQYVFPFILIWFLNNGLLFSRKEKISYKVIGFFLLFCSLAILYGIISEMMKLNANFDGNYTFNDMFEVLSEPQLLQNWLSRQTYRIFDIWSHLGGNIIDYIDQKGYLWGITYVKSFAPILGFDYVSLPLISANMIGADYAQPGLVAEGYANWGIYGAIINMIFVFFVAELLFDYFLRKQSTLNLLLYIGTFSQVLLDGGTINSIIFMSIFCFLTCLFNAKIKF</sequence>
<dbReference type="BioCyc" id="BFRA272559:G1GHZ-1408-MONOMER"/>
<reference evidence="1 2" key="1">
    <citation type="journal article" date="2005" name="Science">
        <title>Extensive DNA inversions in the B. fragilis genome control variable gene expression.</title>
        <authorList>
            <person name="Cerdeno-Tarraga A.M."/>
            <person name="Patrick S."/>
            <person name="Crosmann L."/>
            <person name="Blakely G."/>
            <person name="Abratt V."/>
            <person name="Lennard N."/>
            <person name="Duerden B."/>
            <person name="Poxton I."/>
            <person name="Harris B."/>
            <person name="Quail M.A."/>
            <person name="Barron A."/>
            <person name="Clarck L."/>
            <person name="Corton C."/>
            <person name="Doggett J."/>
            <person name="Holden M.T.G."/>
            <person name="Larke N."/>
            <person name="Line A."/>
            <person name="Lord A."/>
            <person name="Norbertczak H."/>
            <person name="Ormond D."/>
            <person name="Price C."/>
            <person name="Rabbinowitsch E."/>
            <person name="Woodward J."/>
            <person name="Barrel B.G."/>
            <person name="Parkhill J."/>
        </authorList>
    </citation>
    <scope>NUCLEOTIDE SEQUENCE [LARGE SCALE GENOMIC DNA]</scope>
    <source>
        <strain evidence="2">ATCC 25285 / DSM 2151 / CCUG 4856 / JCM 11019 / LMG 10263 / NCTC 9343 / Onslow / VPI 2553 / EN-2</strain>
    </source>
</reference>
<name>Q5LFK8_BACFN</name>
<keyword evidence="2" id="KW-1185">Reference proteome</keyword>
<dbReference type="AlphaFoldDB" id="Q5LFK8"/>
<dbReference type="PaxDb" id="272559-BF9343_1304"/>
<dbReference type="RefSeq" id="WP_005786168.1">
    <property type="nucleotide sequence ID" value="NC_003228.3"/>
</dbReference>
<gene>
    <name evidence="1" type="primary">wzy3</name>
    <name evidence="1" type="ORF">BF9343_1304</name>
</gene>
<evidence type="ECO:0000313" key="2">
    <source>
        <dbReference type="Proteomes" id="UP000006731"/>
    </source>
</evidence>
<accession>Q5LFK8</accession>
<dbReference type="HOGENOM" id="CLU_631146_0_0_10"/>
<dbReference type="eggNOG" id="ENOG5033XX3">
    <property type="taxonomic scope" value="Bacteria"/>
</dbReference>
<dbReference type="Proteomes" id="UP000006731">
    <property type="component" value="Chromosome"/>
</dbReference>
<dbReference type="InterPro" id="IPR046073">
    <property type="entry name" value="DUF6032"/>
</dbReference>
<organism evidence="1 2">
    <name type="scientific">Bacteroides fragilis (strain ATCC 25285 / DSM 2151 / CCUG 4856 / JCM 11019 / LMG 10263 / NCTC 9343 / Onslow / VPI 2553 / EN-2)</name>
    <dbReference type="NCBI Taxonomy" id="272559"/>
    <lineage>
        <taxon>Bacteria</taxon>
        <taxon>Pseudomonadati</taxon>
        <taxon>Bacteroidota</taxon>
        <taxon>Bacteroidia</taxon>
        <taxon>Bacteroidales</taxon>
        <taxon>Bacteroidaceae</taxon>
        <taxon>Bacteroides</taxon>
    </lineage>
</organism>
<dbReference type="EMBL" id="CR626927">
    <property type="protein sequence ID" value="CAH07085.1"/>
    <property type="molecule type" value="Genomic_DNA"/>
</dbReference>
<evidence type="ECO:0000313" key="1">
    <source>
        <dbReference type="EMBL" id="CAH07085.1"/>
    </source>
</evidence>
<proteinExistence type="predicted"/>
<protein>
    <submittedName>
        <fullName evidence="1">LPS biosynthesis related integral membrane protein</fullName>
    </submittedName>
</protein>
<dbReference type="Pfam" id="PF19497">
    <property type="entry name" value="DUF6032"/>
    <property type="match status" value="1"/>
</dbReference>